<name>A0AAV7RGG7_PLEWA</name>
<sequence>MTFQVVCASPVVWIQEEDSLVTWIPETQLPNRVRVTSHLDTCYGPPRLCARHHLLGYLLRKRHVYGDTLPSCLRYRAVCLSSTSTFLTVFEEQLQADSEPEQTLMAVVDLRIKEPAGLIISV</sequence>
<evidence type="ECO:0000313" key="1">
    <source>
        <dbReference type="EMBL" id="KAJ1150028.1"/>
    </source>
</evidence>
<proteinExistence type="predicted"/>
<dbReference type="AlphaFoldDB" id="A0AAV7RGG7"/>
<protein>
    <submittedName>
        <fullName evidence="1">Uncharacterized protein</fullName>
    </submittedName>
</protein>
<evidence type="ECO:0000313" key="2">
    <source>
        <dbReference type="Proteomes" id="UP001066276"/>
    </source>
</evidence>
<comment type="caution">
    <text evidence="1">The sequence shown here is derived from an EMBL/GenBank/DDBJ whole genome shotgun (WGS) entry which is preliminary data.</text>
</comment>
<keyword evidence="2" id="KW-1185">Reference proteome</keyword>
<dbReference type="EMBL" id="JANPWB010000009">
    <property type="protein sequence ID" value="KAJ1150028.1"/>
    <property type="molecule type" value="Genomic_DNA"/>
</dbReference>
<gene>
    <name evidence="1" type="ORF">NDU88_002826</name>
</gene>
<dbReference type="Proteomes" id="UP001066276">
    <property type="component" value="Chromosome 5"/>
</dbReference>
<accession>A0AAV7RGG7</accession>
<reference evidence="1" key="1">
    <citation type="journal article" date="2022" name="bioRxiv">
        <title>Sequencing and chromosome-scale assembly of the giantPleurodeles waltlgenome.</title>
        <authorList>
            <person name="Brown T."/>
            <person name="Elewa A."/>
            <person name="Iarovenko S."/>
            <person name="Subramanian E."/>
            <person name="Araus A.J."/>
            <person name="Petzold A."/>
            <person name="Susuki M."/>
            <person name="Suzuki K.-i.T."/>
            <person name="Hayashi T."/>
            <person name="Toyoda A."/>
            <person name="Oliveira C."/>
            <person name="Osipova E."/>
            <person name="Leigh N.D."/>
            <person name="Simon A."/>
            <person name="Yun M.H."/>
        </authorList>
    </citation>
    <scope>NUCLEOTIDE SEQUENCE</scope>
    <source>
        <strain evidence="1">20211129_DDA</strain>
        <tissue evidence="1">Liver</tissue>
    </source>
</reference>
<organism evidence="1 2">
    <name type="scientific">Pleurodeles waltl</name>
    <name type="common">Iberian ribbed newt</name>
    <dbReference type="NCBI Taxonomy" id="8319"/>
    <lineage>
        <taxon>Eukaryota</taxon>
        <taxon>Metazoa</taxon>
        <taxon>Chordata</taxon>
        <taxon>Craniata</taxon>
        <taxon>Vertebrata</taxon>
        <taxon>Euteleostomi</taxon>
        <taxon>Amphibia</taxon>
        <taxon>Batrachia</taxon>
        <taxon>Caudata</taxon>
        <taxon>Salamandroidea</taxon>
        <taxon>Salamandridae</taxon>
        <taxon>Pleurodelinae</taxon>
        <taxon>Pleurodeles</taxon>
    </lineage>
</organism>